<proteinExistence type="predicted"/>
<feature type="region of interest" description="Disordered" evidence="1">
    <location>
        <begin position="1"/>
        <end position="23"/>
    </location>
</feature>
<sequence length="51" mass="5722">MSSLSPSISANSPSPGILRKCSPHCRTKSNVERRYIEIDHTVSSCPNRREH</sequence>
<dbReference type="AlphaFoldDB" id="A0A4S8MTA3"/>
<evidence type="ECO:0000313" key="3">
    <source>
        <dbReference type="EMBL" id="THV05909.1"/>
    </source>
</evidence>
<evidence type="ECO:0000313" key="2">
    <source>
        <dbReference type="EMBL" id="THU76797.1"/>
    </source>
</evidence>
<dbReference type="EMBL" id="ML179046">
    <property type="protein sequence ID" value="THV05909.1"/>
    <property type="molecule type" value="Genomic_DNA"/>
</dbReference>
<evidence type="ECO:0000313" key="4">
    <source>
        <dbReference type="Proteomes" id="UP000297245"/>
    </source>
</evidence>
<keyword evidence="4" id="KW-1185">Reference proteome</keyword>
<reference evidence="3 4" key="1">
    <citation type="journal article" date="2019" name="Nat. Ecol. Evol.">
        <title>Megaphylogeny resolves global patterns of mushroom evolution.</title>
        <authorList>
            <person name="Varga T."/>
            <person name="Krizsan K."/>
            <person name="Foldi C."/>
            <person name="Dima B."/>
            <person name="Sanchez-Garcia M."/>
            <person name="Sanchez-Ramirez S."/>
            <person name="Szollosi G.J."/>
            <person name="Szarkandi J.G."/>
            <person name="Papp V."/>
            <person name="Albert L."/>
            <person name="Andreopoulos W."/>
            <person name="Angelini C."/>
            <person name="Antonin V."/>
            <person name="Barry K.W."/>
            <person name="Bougher N.L."/>
            <person name="Buchanan P."/>
            <person name="Buyck B."/>
            <person name="Bense V."/>
            <person name="Catcheside P."/>
            <person name="Chovatia M."/>
            <person name="Cooper J."/>
            <person name="Damon W."/>
            <person name="Desjardin D."/>
            <person name="Finy P."/>
            <person name="Geml J."/>
            <person name="Haridas S."/>
            <person name="Hughes K."/>
            <person name="Justo A."/>
            <person name="Karasinski D."/>
            <person name="Kautmanova I."/>
            <person name="Kiss B."/>
            <person name="Kocsube S."/>
            <person name="Kotiranta H."/>
            <person name="LaButti K.M."/>
            <person name="Lechner B.E."/>
            <person name="Liimatainen K."/>
            <person name="Lipzen A."/>
            <person name="Lukacs Z."/>
            <person name="Mihaltcheva S."/>
            <person name="Morgado L.N."/>
            <person name="Niskanen T."/>
            <person name="Noordeloos M.E."/>
            <person name="Ohm R.A."/>
            <person name="Ortiz-Santana B."/>
            <person name="Ovrebo C."/>
            <person name="Racz N."/>
            <person name="Riley R."/>
            <person name="Savchenko A."/>
            <person name="Shiryaev A."/>
            <person name="Soop K."/>
            <person name="Spirin V."/>
            <person name="Szebenyi C."/>
            <person name="Tomsovsky M."/>
            <person name="Tulloss R.E."/>
            <person name="Uehling J."/>
            <person name="Grigoriev I.V."/>
            <person name="Vagvolgyi C."/>
            <person name="Papp T."/>
            <person name="Martin F.M."/>
            <person name="Miettinen O."/>
            <person name="Hibbett D.S."/>
            <person name="Nagy L.G."/>
        </authorList>
    </citation>
    <scope>NUCLEOTIDE SEQUENCE [LARGE SCALE GENOMIC DNA]</scope>
    <source>
        <strain evidence="3 4">CBS 962.96</strain>
    </source>
</reference>
<accession>A0A4S8MTA3</accession>
<organism evidence="3 4">
    <name type="scientific">Dendrothele bispora (strain CBS 962.96)</name>
    <dbReference type="NCBI Taxonomy" id="1314807"/>
    <lineage>
        <taxon>Eukaryota</taxon>
        <taxon>Fungi</taxon>
        <taxon>Dikarya</taxon>
        <taxon>Basidiomycota</taxon>
        <taxon>Agaricomycotina</taxon>
        <taxon>Agaricomycetes</taxon>
        <taxon>Agaricomycetidae</taxon>
        <taxon>Agaricales</taxon>
        <taxon>Agaricales incertae sedis</taxon>
        <taxon>Dendrothele</taxon>
    </lineage>
</organism>
<dbReference type="Proteomes" id="UP000297245">
    <property type="component" value="Unassembled WGS sequence"/>
</dbReference>
<dbReference type="EMBL" id="ML180704">
    <property type="protein sequence ID" value="THU76797.1"/>
    <property type="molecule type" value="Genomic_DNA"/>
</dbReference>
<gene>
    <name evidence="2" type="ORF">K435DRAFT_132234</name>
    <name evidence="3" type="ORF">K435DRAFT_62420</name>
</gene>
<name>A0A4S8MTA3_DENBC</name>
<feature type="compositionally biased region" description="Low complexity" evidence="1">
    <location>
        <begin position="1"/>
        <end position="15"/>
    </location>
</feature>
<protein>
    <submittedName>
        <fullName evidence="3">Uncharacterized protein</fullName>
    </submittedName>
</protein>
<evidence type="ECO:0000256" key="1">
    <source>
        <dbReference type="SAM" id="MobiDB-lite"/>
    </source>
</evidence>